<dbReference type="Proteomes" id="UP001419268">
    <property type="component" value="Unassembled WGS sequence"/>
</dbReference>
<organism evidence="2 3">
    <name type="scientific">Stephania cephalantha</name>
    <dbReference type="NCBI Taxonomy" id="152367"/>
    <lineage>
        <taxon>Eukaryota</taxon>
        <taxon>Viridiplantae</taxon>
        <taxon>Streptophyta</taxon>
        <taxon>Embryophyta</taxon>
        <taxon>Tracheophyta</taxon>
        <taxon>Spermatophyta</taxon>
        <taxon>Magnoliopsida</taxon>
        <taxon>Ranunculales</taxon>
        <taxon>Menispermaceae</taxon>
        <taxon>Menispermoideae</taxon>
        <taxon>Cissampelideae</taxon>
        <taxon>Stephania</taxon>
    </lineage>
</organism>
<name>A0AAP0EWM2_9MAGN</name>
<evidence type="ECO:0000313" key="2">
    <source>
        <dbReference type="EMBL" id="KAK9100466.1"/>
    </source>
</evidence>
<feature type="transmembrane region" description="Helical" evidence="1">
    <location>
        <begin position="31"/>
        <end position="51"/>
    </location>
</feature>
<protein>
    <submittedName>
        <fullName evidence="2">Uncharacterized protein</fullName>
    </submittedName>
</protein>
<proteinExistence type="predicted"/>
<dbReference type="EMBL" id="JBBNAG010000010">
    <property type="protein sequence ID" value="KAK9100466.1"/>
    <property type="molecule type" value="Genomic_DNA"/>
</dbReference>
<evidence type="ECO:0000313" key="3">
    <source>
        <dbReference type="Proteomes" id="UP001419268"/>
    </source>
</evidence>
<keyword evidence="1" id="KW-0812">Transmembrane</keyword>
<dbReference type="AlphaFoldDB" id="A0AAP0EWM2"/>
<accession>A0AAP0EWM2</accession>
<sequence>MKAEKHIVRLCIGLTVSKSYSDIYYLWNLSLYLNLCVVCIVFHIILGYALMSFCTMAC</sequence>
<keyword evidence="1" id="KW-0472">Membrane</keyword>
<evidence type="ECO:0000256" key="1">
    <source>
        <dbReference type="SAM" id="Phobius"/>
    </source>
</evidence>
<keyword evidence="3" id="KW-1185">Reference proteome</keyword>
<reference evidence="2 3" key="1">
    <citation type="submission" date="2024-01" db="EMBL/GenBank/DDBJ databases">
        <title>Genome assemblies of Stephania.</title>
        <authorList>
            <person name="Yang L."/>
        </authorList>
    </citation>
    <scope>NUCLEOTIDE SEQUENCE [LARGE SCALE GENOMIC DNA]</scope>
    <source>
        <strain evidence="2">JXDWG</strain>
        <tissue evidence="2">Leaf</tissue>
    </source>
</reference>
<comment type="caution">
    <text evidence="2">The sequence shown here is derived from an EMBL/GenBank/DDBJ whole genome shotgun (WGS) entry which is preliminary data.</text>
</comment>
<gene>
    <name evidence="2" type="ORF">Scep_023896</name>
</gene>
<keyword evidence="1" id="KW-1133">Transmembrane helix</keyword>